<dbReference type="NCBIfam" id="TIGR01891">
    <property type="entry name" value="amidohydrolases"/>
    <property type="match status" value="1"/>
</dbReference>
<gene>
    <name evidence="3" type="ORF">E4V82_06370</name>
</gene>
<dbReference type="GO" id="GO:0016805">
    <property type="term" value="F:dipeptidase activity"/>
    <property type="evidence" value="ECO:0007669"/>
    <property type="project" value="InterPro"/>
</dbReference>
<dbReference type="InterPro" id="IPR036264">
    <property type="entry name" value="Bact_exopeptidase_dim_dom"/>
</dbReference>
<dbReference type="RefSeq" id="WP_152751327.1">
    <property type="nucleotide sequence ID" value="NZ_SPSE01000017.1"/>
</dbReference>
<dbReference type="EMBL" id="SPSF01000016">
    <property type="protein sequence ID" value="MPQ61737.1"/>
    <property type="molecule type" value="Genomic_DNA"/>
</dbReference>
<evidence type="ECO:0000256" key="1">
    <source>
        <dbReference type="PIRNR" id="PIRNR037226"/>
    </source>
</evidence>
<organism evidence="3 4">
    <name type="scientific">Clostridium estertheticum</name>
    <dbReference type="NCBI Taxonomy" id="238834"/>
    <lineage>
        <taxon>Bacteria</taxon>
        <taxon>Bacillati</taxon>
        <taxon>Bacillota</taxon>
        <taxon>Clostridia</taxon>
        <taxon>Eubacteriales</taxon>
        <taxon>Clostridiaceae</taxon>
        <taxon>Clostridium</taxon>
    </lineage>
</organism>
<dbReference type="PIRSF" id="PIRSF037226">
    <property type="entry name" value="Amidohydrolase_ACY1L2_prd"/>
    <property type="match status" value="1"/>
</dbReference>
<protein>
    <recommendedName>
        <fullName evidence="1">Peptidase M20 domain-containing protein 2</fullName>
    </recommendedName>
</protein>
<dbReference type="PANTHER" id="PTHR30575">
    <property type="entry name" value="PEPTIDASE M20"/>
    <property type="match status" value="1"/>
</dbReference>
<dbReference type="GO" id="GO:0046657">
    <property type="term" value="P:folic acid catabolic process"/>
    <property type="evidence" value="ECO:0007669"/>
    <property type="project" value="TreeGrafter"/>
</dbReference>
<dbReference type="InterPro" id="IPR017439">
    <property type="entry name" value="Amidohydrolase"/>
</dbReference>
<dbReference type="PANTHER" id="PTHR30575:SF0">
    <property type="entry name" value="XAA-ARG DIPEPTIDASE"/>
    <property type="match status" value="1"/>
</dbReference>
<dbReference type="Pfam" id="PF01546">
    <property type="entry name" value="Peptidase_M20"/>
    <property type="match status" value="1"/>
</dbReference>
<dbReference type="Proteomes" id="UP000342249">
    <property type="component" value="Unassembled WGS sequence"/>
</dbReference>
<accession>A0A5N7IL97</accession>
<comment type="similarity">
    <text evidence="1">Belongs to the peptidase M20A family.</text>
</comment>
<comment type="caution">
    <text evidence="3">The sequence shown here is derived from an EMBL/GenBank/DDBJ whole genome shotgun (WGS) entry which is preliminary data.</text>
</comment>
<feature type="domain" description="Peptidase M20 dimerisation" evidence="2">
    <location>
        <begin position="170"/>
        <end position="257"/>
    </location>
</feature>
<dbReference type="SUPFAM" id="SSF55031">
    <property type="entry name" value="Bacterial exopeptidase dimerisation domain"/>
    <property type="match status" value="1"/>
</dbReference>
<reference evidence="3 4" key="1">
    <citation type="journal article" date="2019" name="Lett. Appl. Microbiol.">
        <title>A case of 'blown pack' spoilage of vacuum-packaged pork likely associated with Clostridium estertheticum in Canada.</title>
        <authorList>
            <person name="Zhang P."/>
            <person name="Ward P."/>
            <person name="McMullen L.M."/>
            <person name="Yang X."/>
        </authorList>
    </citation>
    <scope>NUCLEOTIDE SEQUENCE [LARGE SCALE GENOMIC DNA]</scope>
    <source>
        <strain evidence="3 4">MA19</strain>
    </source>
</reference>
<evidence type="ECO:0000313" key="3">
    <source>
        <dbReference type="EMBL" id="MPQ61737.1"/>
    </source>
</evidence>
<dbReference type="InterPro" id="IPR017144">
    <property type="entry name" value="Xaa-Arg_dipeptidase"/>
</dbReference>
<name>A0A5N7IL97_9CLOT</name>
<dbReference type="Gene3D" id="3.30.70.360">
    <property type="match status" value="1"/>
</dbReference>
<dbReference type="CDD" id="cd05672">
    <property type="entry name" value="M20_ACY1L2-like"/>
    <property type="match status" value="1"/>
</dbReference>
<dbReference type="GO" id="GO:0071713">
    <property type="term" value="F:para-aminobenzoyl-glutamate hydrolase activity"/>
    <property type="evidence" value="ECO:0007669"/>
    <property type="project" value="TreeGrafter"/>
</dbReference>
<dbReference type="Pfam" id="PF07687">
    <property type="entry name" value="M20_dimer"/>
    <property type="match status" value="1"/>
</dbReference>
<dbReference type="InterPro" id="IPR002933">
    <property type="entry name" value="Peptidase_M20"/>
</dbReference>
<evidence type="ECO:0000313" key="4">
    <source>
        <dbReference type="Proteomes" id="UP000342249"/>
    </source>
</evidence>
<proteinExistence type="inferred from homology"/>
<dbReference type="Gene3D" id="3.40.630.10">
    <property type="entry name" value="Zn peptidases"/>
    <property type="match status" value="1"/>
</dbReference>
<dbReference type="GO" id="GO:0005737">
    <property type="term" value="C:cytoplasm"/>
    <property type="evidence" value="ECO:0007669"/>
    <property type="project" value="TreeGrafter"/>
</dbReference>
<sequence>MKDQIIKQVNSIKEKLWEINDFIYYNPELGNEEFNAVYKLTSLLSEYSFKIEVGIANRKTAFKAVYDSNKKGPTIAFLCEYDALPEIGHGCGHDMIGVIGIGAAIGLSKVLREVGGKIEVYGTPAEETNGAKSDMAKQGVFDNVDVAMIIHPYGKTCKSGPSLAMEALQFEFTGKSSHASSSPEEGINALDAVILMFNGVNAIRQHVTSDVRIHGIISEGGIAANIVPGRAVAKFYVRALKKSYLREVIQKVKNIASGAALMTGATLEISLYESPFDDMNTNENLSDTFNDNLRSLGITDINPPENIGSLDMGNVSYIVPSIHPLLGIGNPNLILHTKEMAKATITNQAHNALIIGATALALTGYDVITNRDLLSKIKEEFIQSTTKL</sequence>
<dbReference type="FunFam" id="3.30.70.360:FF:000004">
    <property type="entry name" value="Peptidase M20 domain-containing protein 2"/>
    <property type="match status" value="1"/>
</dbReference>
<dbReference type="InterPro" id="IPR011650">
    <property type="entry name" value="Peptidase_M20_dimer"/>
</dbReference>
<evidence type="ECO:0000259" key="2">
    <source>
        <dbReference type="Pfam" id="PF07687"/>
    </source>
</evidence>
<dbReference type="AlphaFoldDB" id="A0A5N7IL97"/>
<dbReference type="SUPFAM" id="SSF53187">
    <property type="entry name" value="Zn-dependent exopeptidases"/>
    <property type="match status" value="1"/>
</dbReference>
<dbReference type="InterPro" id="IPR052030">
    <property type="entry name" value="Peptidase_M20/M20A_hydrolases"/>
</dbReference>